<feature type="region of interest" description="Disordered" evidence="1">
    <location>
        <begin position="1"/>
        <end position="50"/>
    </location>
</feature>
<evidence type="ECO:0000256" key="1">
    <source>
        <dbReference type="SAM" id="MobiDB-lite"/>
    </source>
</evidence>
<dbReference type="AlphaFoldDB" id="G6XIC2"/>
<dbReference type="Proteomes" id="UP000004949">
    <property type="component" value="Unassembled WGS sequence"/>
</dbReference>
<dbReference type="STRING" id="1088869.GMO_13320"/>
<gene>
    <name evidence="2" type="ORF">GMO_13320</name>
</gene>
<dbReference type="PATRIC" id="fig|1088869.3.peg.1334"/>
<organism evidence="2 3">
    <name type="scientific">Gluconobacter morbifer G707</name>
    <dbReference type="NCBI Taxonomy" id="1088869"/>
    <lineage>
        <taxon>Bacteria</taxon>
        <taxon>Pseudomonadati</taxon>
        <taxon>Pseudomonadota</taxon>
        <taxon>Alphaproteobacteria</taxon>
        <taxon>Acetobacterales</taxon>
        <taxon>Acetobacteraceae</taxon>
        <taxon>Gluconobacter</taxon>
    </lineage>
</organism>
<name>G6XIC2_9PROT</name>
<protein>
    <submittedName>
        <fullName evidence="2">Uncharacterized protein</fullName>
    </submittedName>
</protein>
<evidence type="ECO:0000313" key="2">
    <source>
        <dbReference type="EMBL" id="EHH68561.1"/>
    </source>
</evidence>
<feature type="compositionally biased region" description="Polar residues" evidence="1">
    <location>
        <begin position="24"/>
        <end position="35"/>
    </location>
</feature>
<reference evidence="2 3" key="1">
    <citation type="submission" date="2011-10" db="EMBL/GenBank/DDBJ databases">
        <title>Genome sequence of Gluconobacter morbifer G707, isolated from Drosophila gut.</title>
        <authorList>
            <person name="Lee W.-J."/>
            <person name="Kim E.-K."/>
        </authorList>
    </citation>
    <scope>NUCLEOTIDE SEQUENCE [LARGE SCALE GENOMIC DNA]</scope>
    <source>
        <strain evidence="2 3">G707</strain>
    </source>
</reference>
<evidence type="ECO:0000313" key="3">
    <source>
        <dbReference type="Proteomes" id="UP000004949"/>
    </source>
</evidence>
<sequence>MHRHENRQPPSEGKKDNVPDIPVTHTTPSTISVSSSRKHDGCASLQAALR</sequence>
<accession>G6XIC2</accession>
<proteinExistence type="predicted"/>
<dbReference type="EMBL" id="AGQV01000002">
    <property type="protein sequence ID" value="EHH68561.1"/>
    <property type="molecule type" value="Genomic_DNA"/>
</dbReference>
<comment type="caution">
    <text evidence="2">The sequence shown here is derived from an EMBL/GenBank/DDBJ whole genome shotgun (WGS) entry which is preliminary data.</text>
</comment>
<keyword evidence="3" id="KW-1185">Reference proteome</keyword>